<sequence length="378" mass="42079">MKLARLLVTSDLLRVTGKAQSRVGFKANTEFFLALLGAQVRTATRMPISLLEWDETSRFDGLKVYEAMDLPANAAGWAELYDAQPNEAAIAAFAPHVEGSLVIGFELTPFVQRVLDALGVPFVDARWHPLRFLDDIFFGFHSNRPEIVEAIKAYHLTTDEVMTHVGMHQAAAIRRRGINDPASDHQTMLIGQTPFDSSLIHEGQIATWDAYEPVLASLAREGRLGYRPHPFSPEPVPALRDLLMRHCIGIADSKSDMYRLLATGSFKELVSLSSGTLIEASFFGIPVRRLLPERQTYLPLPPGQVMPAHGPTVYAGVYHEYLSVDFWADILRSALPKTYPNGRPTAFRPDRLRQVNGSYWGYVGSGGQNIVMSYNKPE</sequence>
<dbReference type="RefSeq" id="WP_138288043.1">
    <property type="nucleotide sequence ID" value="NZ_CP058350.1"/>
</dbReference>
<evidence type="ECO:0000313" key="2">
    <source>
        <dbReference type="Proteomes" id="UP000308530"/>
    </source>
</evidence>
<proteinExistence type="predicted"/>
<dbReference type="EMBL" id="CP058350">
    <property type="protein sequence ID" value="QLF69992.1"/>
    <property type="molecule type" value="Genomic_DNA"/>
</dbReference>
<name>A0ABX6QP04_9HYPH</name>
<keyword evidence="2" id="KW-1185">Reference proteome</keyword>
<accession>A0ABX6QP04</accession>
<dbReference type="Proteomes" id="UP000308530">
    <property type="component" value="Chromosome"/>
</dbReference>
<reference evidence="1 2" key="1">
    <citation type="submission" date="2020-06" db="EMBL/GenBank/DDBJ databases">
        <title>Genome sequence of Rhizobium sp strain ADMK78.</title>
        <authorList>
            <person name="Rahi P."/>
        </authorList>
    </citation>
    <scope>NUCLEOTIDE SEQUENCE [LARGE SCALE GENOMIC DNA]</scope>
    <source>
        <strain evidence="1 2">ADMK78</strain>
    </source>
</reference>
<organism evidence="1 2">
    <name type="scientific">Peteryoungia desertarenae</name>
    <dbReference type="NCBI Taxonomy" id="1813451"/>
    <lineage>
        <taxon>Bacteria</taxon>
        <taxon>Pseudomonadati</taxon>
        <taxon>Pseudomonadota</taxon>
        <taxon>Alphaproteobacteria</taxon>
        <taxon>Hyphomicrobiales</taxon>
        <taxon>Rhizobiaceae</taxon>
        <taxon>Peteryoungia</taxon>
    </lineage>
</organism>
<protein>
    <submittedName>
        <fullName evidence="1">Uncharacterized protein</fullName>
    </submittedName>
</protein>
<evidence type="ECO:0000313" key="1">
    <source>
        <dbReference type="EMBL" id="QLF69992.1"/>
    </source>
</evidence>
<gene>
    <name evidence="1" type="ORF">FE840_010845</name>
</gene>